<name>A0A151X7M4_9HYME</name>
<sequence>MIDLNAKVGQKDDQILNSHHPLSHKKGVIIGMVDKLISVVHPRFHSNKKCGLPTVISEHRLYQNYEFDWENVKILDESSYVKRSVSEMTHIKKQTLGLNRQSDTELLLDACLPILEDLSPT</sequence>
<dbReference type="Proteomes" id="UP000075809">
    <property type="component" value="Unassembled WGS sequence"/>
</dbReference>
<proteinExistence type="predicted"/>
<accession>A0A151X7M4</accession>
<keyword evidence="2" id="KW-1185">Reference proteome</keyword>
<gene>
    <name evidence="1" type="ORF">ALC60_04784</name>
</gene>
<protein>
    <submittedName>
        <fullName evidence="1">Uncharacterized protein</fullName>
    </submittedName>
</protein>
<dbReference type="EMBL" id="KQ982446">
    <property type="protein sequence ID" value="KYQ56376.1"/>
    <property type="molecule type" value="Genomic_DNA"/>
</dbReference>
<evidence type="ECO:0000313" key="2">
    <source>
        <dbReference type="Proteomes" id="UP000075809"/>
    </source>
</evidence>
<reference evidence="1 2" key="1">
    <citation type="submission" date="2015-09" db="EMBL/GenBank/DDBJ databases">
        <title>Trachymyrmex zeteki WGS genome.</title>
        <authorList>
            <person name="Nygaard S."/>
            <person name="Hu H."/>
            <person name="Boomsma J."/>
            <person name="Zhang G."/>
        </authorList>
    </citation>
    <scope>NUCLEOTIDE SEQUENCE [LARGE SCALE GENOMIC DNA]</scope>
    <source>
        <strain evidence="1">Tzet28-1</strain>
        <tissue evidence="1">Whole body</tissue>
    </source>
</reference>
<organism evidence="1 2">
    <name type="scientific">Mycetomoellerius zeteki</name>
    <dbReference type="NCBI Taxonomy" id="64791"/>
    <lineage>
        <taxon>Eukaryota</taxon>
        <taxon>Metazoa</taxon>
        <taxon>Ecdysozoa</taxon>
        <taxon>Arthropoda</taxon>
        <taxon>Hexapoda</taxon>
        <taxon>Insecta</taxon>
        <taxon>Pterygota</taxon>
        <taxon>Neoptera</taxon>
        <taxon>Endopterygota</taxon>
        <taxon>Hymenoptera</taxon>
        <taxon>Apocrita</taxon>
        <taxon>Aculeata</taxon>
        <taxon>Formicoidea</taxon>
        <taxon>Formicidae</taxon>
        <taxon>Myrmicinae</taxon>
        <taxon>Mycetomoellerius</taxon>
    </lineage>
</organism>
<dbReference type="AlphaFoldDB" id="A0A151X7M4"/>
<evidence type="ECO:0000313" key="1">
    <source>
        <dbReference type="EMBL" id="KYQ56376.1"/>
    </source>
</evidence>